<dbReference type="Proteomes" id="UP000429811">
    <property type="component" value="Unassembled WGS sequence"/>
</dbReference>
<evidence type="ECO:0000313" key="2">
    <source>
        <dbReference type="Proteomes" id="UP000429811"/>
    </source>
</evidence>
<protein>
    <submittedName>
        <fullName evidence="1">Phage morphogenesis protein</fullName>
    </submittedName>
</protein>
<dbReference type="AlphaFoldDB" id="A0A6I2RHB6"/>
<comment type="caution">
    <text evidence="1">The sequence shown here is derived from an EMBL/GenBank/DDBJ whole genome shotgun (WGS) entry which is preliminary data.</text>
</comment>
<gene>
    <name evidence="1" type="ORF">GKE90_15845</name>
</gene>
<dbReference type="Pfam" id="PF05069">
    <property type="entry name" value="Phage_tail_S"/>
    <property type="match status" value="1"/>
</dbReference>
<reference evidence="1 2" key="1">
    <citation type="journal article" date="2019" name="Nat. Med.">
        <title>A library of human gut bacterial isolates paired with longitudinal multiomics data enables mechanistic microbiome research.</title>
        <authorList>
            <person name="Poyet M."/>
            <person name="Groussin M."/>
            <person name="Gibbons S.M."/>
            <person name="Avila-Pacheco J."/>
            <person name="Jiang X."/>
            <person name="Kearney S.M."/>
            <person name="Perrotta A.R."/>
            <person name="Berdy B."/>
            <person name="Zhao S."/>
            <person name="Lieberman T.D."/>
            <person name="Swanson P.K."/>
            <person name="Smith M."/>
            <person name="Roesemann S."/>
            <person name="Alexander J.E."/>
            <person name="Rich S.A."/>
            <person name="Livny J."/>
            <person name="Vlamakis H."/>
            <person name="Clish C."/>
            <person name="Bullock K."/>
            <person name="Deik A."/>
            <person name="Scott J."/>
            <person name="Pierce K.A."/>
            <person name="Xavier R.J."/>
            <person name="Alm E.J."/>
        </authorList>
    </citation>
    <scope>NUCLEOTIDE SEQUENCE [LARGE SCALE GENOMIC DNA]</scope>
    <source>
        <strain evidence="1 2">BIOML-A5</strain>
    </source>
</reference>
<organism evidence="1 2">
    <name type="scientific">Flavonifractor plautii</name>
    <name type="common">Fusobacterium plautii</name>
    <dbReference type="NCBI Taxonomy" id="292800"/>
    <lineage>
        <taxon>Bacteria</taxon>
        <taxon>Bacillati</taxon>
        <taxon>Bacillota</taxon>
        <taxon>Clostridia</taxon>
        <taxon>Eubacteriales</taxon>
        <taxon>Oscillospiraceae</taxon>
        <taxon>Flavonifractor</taxon>
    </lineage>
</organism>
<dbReference type="InterPro" id="IPR006522">
    <property type="entry name" value="Phage_virion_morphogenesis"/>
</dbReference>
<accession>A0A6I2RHB6</accession>
<name>A0A6I2RHB6_FLAPL</name>
<sequence>MRRYSELDRKGLNTALAEGVRESTLERFKQGRGPDGKRWKTSIRAAETGGKTLIDSSQLRNSIKTTADASGFAVGTNVKHAATHQFGDKGRTIRAKRAKNLRFQVGGQWISKKKVKVNIPARPFLGLSDEDMQEIKATTEEFIGRDD</sequence>
<evidence type="ECO:0000313" key="1">
    <source>
        <dbReference type="EMBL" id="MSB50155.1"/>
    </source>
</evidence>
<proteinExistence type="predicted"/>
<dbReference type="EMBL" id="WKPO01000026">
    <property type="protein sequence ID" value="MSB50155.1"/>
    <property type="molecule type" value="Genomic_DNA"/>
</dbReference>